<protein>
    <recommendedName>
        <fullName evidence="3">F-box domain-containing protein</fullName>
    </recommendedName>
</protein>
<evidence type="ECO:0000313" key="2">
    <source>
        <dbReference type="Proteomes" id="UP000247702"/>
    </source>
</evidence>
<proteinExistence type="predicted"/>
<dbReference type="InterPro" id="IPR032675">
    <property type="entry name" value="LRR_dom_sf"/>
</dbReference>
<sequence length="449" mass="52769">MAVPFLWKNPARKCYLTDNACRILFNVILSHSSEESRNNMKNQGIKFFTEIYEQPLFNYISFWKHLDLNFLEFIMSVCVKDKSKIPIIRNEMLNLFDINTKFISLSIQSIPRLSYLMTGNKYCFSKLEYFSCCSNTNSNFLEGLGSINTSIKKLKFDIMAHINNFGIARLIEVQKSLKEVNFFYKYKYINNELYHKTLEESLIKCGDTIQCLRIDWKPITKFLSYLVNLINLEITNSCYDYTNWSTLENVSLPLLRILKTHQVPSLTLASLIKNTKGNLIEINVNYQDIDDGMVTQAIYQNCPNLCYLKLSTININTLDFENLLINCQFLVGLHVVGMFGGNIEWDKLLEILAKFSPTSLFKFKFSSLASKTLKLFLENWKGRHPMLLQIISRDAEQKQRFRLQQQLGSLFQLYKEKGIIKKYDFEYCEEIHYEDFEWIQKRNSEGMRE</sequence>
<organism evidence="1 2">
    <name type="scientific">Rhizophagus clarus</name>
    <dbReference type="NCBI Taxonomy" id="94130"/>
    <lineage>
        <taxon>Eukaryota</taxon>
        <taxon>Fungi</taxon>
        <taxon>Fungi incertae sedis</taxon>
        <taxon>Mucoromycota</taxon>
        <taxon>Glomeromycotina</taxon>
        <taxon>Glomeromycetes</taxon>
        <taxon>Glomerales</taxon>
        <taxon>Glomeraceae</taxon>
        <taxon>Rhizophagus</taxon>
    </lineage>
</organism>
<gene>
    <name evidence="1" type="ORF">RclHR1_15330002</name>
</gene>
<name>A0A2Z6QF36_9GLOM</name>
<dbReference type="EMBL" id="BEXD01000595">
    <property type="protein sequence ID" value="GBB88750.1"/>
    <property type="molecule type" value="Genomic_DNA"/>
</dbReference>
<reference evidence="1 2" key="1">
    <citation type="submission" date="2017-11" db="EMBL/GenBank/DDBJ databases">
        <title>The genome of Rhizophagus clarus HR1 reveals common genetic basis of auxotrophy among arbuscular mycorrhizal fungi.</title>
        <authorList>
            <person name="Kobayashi Y."/>
        </authorList>
    </citation>
    <scope>NUCLEOTIDE SEQUENCE [LARGE SCALE GENOMIC DNA]</scope>
    <source>
        <strain evidence="1 2">HR1</strain>
    </source>
</reference>
<dbReference type="AlphaFoldDB" id="A0A2Z6QF36"/>
<dbReference type="Gene3D" id="3.80.10.10">
    <property type="entry name" value="Ribonuclease Inhibitor"/>
    <property type="match status" value="1"/>
</dbReference>
<dbReference type="SUPFAM" id="SSF52047">
    <property type="entry name" value="RNI-like"/>
    <property type="match status" value="1"/>
</dbReference>
<evidence type="ECO:0000313" key="1">
    <source>
        <dbReference type="EMBL" id="GBB88750.1"/>
    </source>
</evidence>
<comment type="caution">
    <text evidence="1">The sequence shown here is derived from an EMBL/GenBank/DDBJ whole genome shotgun (WGS) entry which is preliminary data.</text>
</comment>
<evidence type="ECO:0008006" key="3">
    <source>
        <dbReference type="Google" id="ProtNLM"/>
    </source>
</evidence>
<accession>A0A2Z6QF36</accession>
<dbReference type="Proteomes" id="UP000247702">
    <property type="component" value="Unassembled WGS sequence"/>
</dbReference>
<keyword evidence="2" id="KW-1185">Reference proteome</keyword>